<evidence type="ECO:0000313" key="2">
    <source>
        <dbReference type="Proteomes" id="UP001060215"/>
    </source>
</evidence>
<dbReference type="Proteomes" id="UP001060215">
    <property type="component" value="Chromosome 5"/>
</dbReference>
<evidence type="ECO:0000313" key="1">
    <source>
        <dbReference type="EMBL" id="KAI8010482.1"/>
    </source>
</evidence>
<comment type="caution">
    <text evidence="1">The sequence shown here is derived from an EMBL/GenBank/DDBJ whole genome shotgun (WGS) entry which is preliminary data.</text>
</comment>
<sequence length="205" mass="23487">MKVLARNGGGKEESCGIQQKEYTGEENRRLRKREWEKRNVRDKCIVPSPQHSTSRMISSLQHPMCNLDLWSRSKGSSSNQDSAIDVSDFSGPPSFQSTEMSCENLDYSLTSHVSRTSGFSQTSNELQAEMRRLRDQLKQMMEMYNSVCKEAFSSKEKEIDEWKPEEERNVRKQRKRRGCDGFGRDGKTKTKVAIEATDGTTTTKI</sequence>
<accession>A0ACC0HD89</accession>
<reference evidence="1 2" key="1">
    <citation type="journal article" date="2022" name="Plant J.">
        <title>Chromosome-level genome of Camellia lanceoleosa provides a valuable resource for understanding genome evolution and self-incompatibility.</title>
        <authorList>
            <person name="Gong W."/>
            <person name="Xiao S."/>
            <person name="Wang L."/>
            <person name="Liao Z."/>
            <person name="Chang Y."/>
            <person name="Mo W."/>
            <person name="Hu G."/>
            <person name="Li W."/>
            <person name="Zhao G."/>
            <person name="Zhu H."/>
            <person name="Hu X."/>
            <person name="Ji K."/>
            <person name="Xiang X."/>
            <person name="Song Q."/>
            <person name="Yuan D."/>
            <person name="Jin S."/>
            <person name="Zhang L."/>
        </authorList>
    </citation>
    <scope>NUCLEOTIDE SEQUENCE [LARGE SCALE GENOMIC DNA]</scope>
    <source>
        <strain evidence="1">SQ_2022a</strain>
    </source>
</reference>
<proteinExistence type="predicted"/>
<keyword evidence="2" id="KW-1185">Reference proteome</keyword>
<name>A0ACC0HD89_9ERIC</name>
<organism evidence="1 2">
    <name type="scientific">Camellia lanceoleosa</name>
    <dbReference type="NCBI Taxonomy" id="1840588"/>
    <lineage>
        <taxon>Eukaryota</taxon>
        <taxon>Viridiplantae</taxon>
        <taxon>Streptophyta</taxon>
        <taxon>Embryophyta</taxon>
        <taxon>Tracheophyta</taxon>
        <taxon>Spermatophyta</taxon>
        <taxon>Magnoliopsida</taxon>
        <taxon>eudicotyledons</taxon>
        <taxon>Gunneridae</taxon>
        <taxon>Pentapetalae</taxon>
        <taxon>asterids</taxon>
        <taxon>Ericales</taxon>
        <taxon>Theaceae</taxon>
        <taxon>Camellia</taxon>
    </lineage>
</organism>
<gene>
    <name evidence="1" type="ORF">LOK49_LG06G02870</name>
</gene>
<dbReference type="EMBL" id="CM045762">
    <property type="protein sequence ID" value="KAI8010482.1"/>
    <property type="molecule type" value="Genomic_DNA"/>
</dbReference>
<protein>
    <submittedName>
        <fullName evidence="1">Uncharacterized protein</fullName>
    </submittedName>
</protein>